<gene>
    <name evidence="1" type="ORF">INF30_11990</name>
</gene>
<sequence length="189" mass="22677">MGKSGVISKEDKGEDNEYYHDIISLFKIYRSVNWKMQIKINQVKQSFHAEYGTNVDEFLDSIYQAGMDINLDMENMKERIEAINQANKYLKLIDEAVALMRKYHPQGERYYWVLYYTYMSAYRAENVDEILDKLEPHFPRIPRIHRATYFRWRERAFEAVGNILWGYEPQNQKLLAQVRDAYEHGELKD</sequence>
<dbReference type="EMBL" id="JADCKL010000012">
    <property type="protein sequence ID" value="MBE5063974.1"/>
    <property type="molecule type" value="Genomic_DNA"/>
</dbReference>
<name>A0ABR9RLW0_9FIRM</name>
<comment type="caution">
    <text evidence="1">The sequence shown here is derived from an EMBL/GenBank/DDBJ whole genome shotgun (WGS) entry which is preliminary data.</text>
</comment>
<accession>A0ABR9RLW0</accession>
<reference evidence="1 2" key="1">
    <citation type="submission" date="2020-10" db="EMBL/GenBank/DDBJ databases">
        <title>ChiBAC.</title>
        <authorList>
            <person name="Zenner C."/>
            <person name="Hitch T.C.A."/>
            <person name="Clavel T."/>
        </authorList>
    </citation>
    <scope>NUCLEOTIDE SEQUENCE [LARGE SCALE GENOMIC DNA]</scope>
    <source>
        <strain evidence="1 2">DSM 108991</strain>
    </source>
</reference>
<protein>
    <submittedName>
        <fullName evidence="1">Uncharacterized protein</fullName>
    </submittedName>
</protein>
<organism evidence="1 2">
    <name type="scientific">Claveliimonas monacensis</name>
    <dbReference type="NCBI Taxonomy" id="2779351"/>
    <lineage>
        <taxon>Bacteria</taxon>
        <taxon>Bacillati</taxon>
        <taxon>Bacillota</taxon>
        <taxon>Clostridia</taxon>
        <taxon>Lachnospirales</taxon>
        <taxon>Lachnospiraceae</taxon>
        <taxon>Claveliimonas</taxon>
    </lineage>
</organism>
<evidence type="ECO:0000313" key="1">
    <source>
        <dbReference type="EMBL" id="MBE5063974.1"/>
    </source>
</evidence>
<dbReference type="RefSeq" id="WP_226395383.1">
    <property type="nucleotide sequence ID" value="NZ_JADCKL010000012.1"/>
</dbReference>
<keyword evidence="2" id="KW-1185">Reference proteome</keyword>
<proteinExistence type="predicted"/>
<dbReference type="Proteomes" id="UP000758652">
    <property type="component" value="Unassembled WGS sequence"/>
</dbReference>
<evidence type="ECO:0000313" key="2">
    <source>
        <dbReference type="Proteomes" id="UP000758652"/>
    </source>
</evidence>